<dbReference type="AlphaFoldDB" id="A0A0R2SJQ5"/>
<evidence type="ECO:0000256" key="2">
    <source>
        <dbReference type="ARBA" id="ARBA00022694"/>
    </source>
</evidence>
<dbReference type="Pfam" id="PF01926">
    <property type="entry name" value="MMR_HSR1"/>
    <property type="match status" value="1"/>
</dbReference>
<feature type="binding site" evidence="6">
    <location>
        <position position="121"/>
    </location>
    <ligand>
        <name>(6S)-5-formyl-5,6,7,8-tetrahydrofolate</name>
        <dbReference type="ChEBI" id="CHEBI:57457"/>
    </ligand>
</feature>
<feature type="binding site" evidence="6">
    <location>
        <position position="248"/>
    </location>
    <ligand>
        <name>K(+)</name>
        <dbReference type="ChEBI" id="CHEBI:29103"/>
    </ligand>
</feature>
<dbReference type="NCBIfam" id="TIGR00231">
    <property type="entry name" value="small_GTP"/>
    <property type="match status" value="1"/>
</dbReference>
<dbReference type="GO" id="GO:0046872">
    <property type="term" value="F:metal ion binding"/>
    <property type="evidence" value="ECO:0007669"/>
    <property type="project" value="UniProtKB-KW"/>
</dbReference>
<evidence type="ECO:0000256" key="5">
    <source>
        <dbReference type="ARBA" id="ARBA00023134"/>
    </source>
</evidence>
<dbReference type="GO" id="GO:0005829">
    <property type="term" value="C:cytosol"/>
    <property type="evidence" value="ECO:0007669"/>
    <property type="project" value="TreeGrafter"/>
</dbReference>
<keyword evidence="6" id="KW-0378">Hydrolase</keyword>
<feature type="binding site" evidence="6">
    <location>
        <position position="231"/>
    </location>
    <ligand>
        <name>Mg(2+)</name>
        <dbReference type="ChEBI" id="CHEBI:18420"/>
    </ligand>
</feature>
<keyword evidence="6" id="KW-0479">Metal-binding</keyword>
<dbReference type="InterPro" id="IPR031168">
    <property type="entry name" value="G_TrmE"/>
</dbReference>
<dbReference type="Gene3D" id="3.30.1360.120">
    <property type="entry name" value="Probable tRNA modification gtpase trme, domain 1"/>
    <property type="match status" value="1"/>
</dbReference>
<dbReference type="GO" id="GO:0002098">
    <property type="term" value="P:tRNA wobble uridine modification"/>
    <property type="evidence" value="ECO:0007669"/>
    <property type="project" value="TreeGrafter"/>
</dbReference>
<feature type="domain" description="TrmE-type G" evidence="8">
    <location>
        <begin position="217"/>
        <end position="408"/>
    </location>
</feature>
<feature type="binding site" evidence="6">
    <location>
        <position position="246"/>
    </location>
    <ligand>
        <name>K(+)</name>
        <dbReference type="ChEBI" id="CHEBI:29103"/>
    </ligand>
</feature>
<dbReference type="GO" id="GO:0003924">
    <property type="term" value="F:GTPase activity"/>
    <property type="evidence" value="ECO:0007669"/>
    <property type="project" value="UniProtKB-UniRule"/>
</dbReference>
<dbReference type="PANTHER" id="PTHR42714:SF2">
    <property type="entry name" value="TRNA MODIFICATION GTPASE GTPBP3, MITOCHONDRIAL"/>
    <property type="match status" value="1"/>
</dbReference>
<proteinExistence type="inferred from homology"/>
<feature type="binding site" evidence="6">
    <location>
        <position position="25"/>
    </location>
    <ligand>
        <name>(6S)-5-formyl-5,6,7,8-tetrahydrofolate</name>
        <dbReference type="ChEBI" id="CHEBI:57457"/>
    </ligand>
</feature>
<evidence type="ECO:0000313" key="9">
    <source>
        <dbReference type="EMBL" id="KRO73328.1"/>
    </source>
</evidence>
<dbReference type="PANTHER" id="PTHR42714">
    <property type="entry name" value="TRNA MODIFICATION GTPASE GTPBP3"/>
    <property type="match status" value="1"/>
</dbReference>
<dbReference type="Proteomes" id="UP000051934">
    <property type="component" value="Unassembled WGS sequence"/>
</dbReference>
<organism evidence="9 10">
    <name type="scientific">OM182 bacterium BACL3 MAG-120507-bin80</name>
    <dbReference type="NCBI Taxonomy" id="1655577"/>
    <lineage>
        <taxon>Bacteria</taxon>
        <taxon>Pseudomonadati</taxon>
        <taxon>Pseudomonadota</taxon>
        <taxon>Gammaproteobacteria</taxon>
        <taxon>OMG group</taxon>
        <taxon>OM182 clade</taxon>
    </lineage>
</organism>
<keyword evidence="2 6" id="KW-0819">tRNA processing</keyword>
<dbReference type="CDD" id="cd04164">
    <property type="entry name" value="trmE"/>
    <property type="match status" value="1"/>
</dbReference>
<feature type="binding site" evidence="6">
    <location>
        <begin position="271"/>
        <end position="274"/>
    </location>
    <ligand>
        <name>GTP</name>
        <dbReference type="ChEBI" id="CHEBI:37565"/>
    </ligand>
</feature>
<dbReference type="Gene3D" id="1.20.120.430">
    <property type="entry name" value="tRNA modification GTPase MnmE domain 2"/>
    <property type="match status" value="1"/>
</dbReference>
<feature type="binding site" evidence="6">
    <location>
        <begin position="246"/>
        <end position="252"/>
    </location>
    <ligand>
        <name>GTP</name>
        <dbReference type="ChEBI" id="CHEBI:37565"/>
    </ligand>
</feature>
<keyword evidence="6" id="KW-0460">Magnesium</keyword>
<dbReference type="SUPFAM" id="SSF52540">
    <property type="entry name" value="P-loop containing nucleoside triphosphate hydrolases"/>
    <property type="match status" value="1"/>
</dbReference>
<evidence type="ECO:0000256" key="1">
    <source>
        <dbReference type="ARBA" id="ARBA00011043"/>
    </source>
</evidence>
<keyword evidence="4 6" id="KW-0630">Potassium</keyword>
<dbReference type="NCBIfam" id="NF003661">
    <property type="entry name" value="PRK05291.1-3"/>
    <property type="match status" value="1"/>
</dbReference>
<sequence length="485" mass="51938">MNHLTTDTIAALATAPGKSGICVVRVSGPSSGTVAKQILDFDPTPRTAHLSRFKDEHGDTIDEGIALFFKGPASFTGEDVLELQGHGGPSVQKLLLERVLNLDVRLANPGEFSERAFLNNKIDLVQAEAIADLIDANSAQAARSAIRTLSGEFSNKVNHLVAELTKIRVNIEAAIDFSDEDIDIITESRVREGLREITQTLSLALSQANQGMLLKEGMHVVIAGEPNAGKSSLLNALLGSESAIVTSIAGTTRDLLSERLQIEGMPVHITDTAGLRRSDDVVEQEGIRRAGEAVRQSDKILLVIDSTAVEITLQQCVKTDEVDNGHELSLSLIPQLLLDEPGLFAKTLVVFNKADLTPGASIGAGTVYVPTLLKEQEGVPATLDTITLSAKLNEGIDGLREALKEAIGFNSMVEGAFVARERHLLSLKAARKLIASAEQCFVDAMPFELAAEDLRLAQHELGKITGQISSDDLLGEIFSNFCVGK</sequence>
<dbReference type="PROSITE" id="PS51709">
    <property type="entry name" value="G_TRME"/>
    <property type="match status" value="1"/>
</dbReference>
<dbReference type="Pfam" id="PF10396">
    <property type="entry name" value="TrmE_N"/>
    <property type="match status" value="1"/>
</dbReference>
<reference evidence="9 10" key="1">
    <citation type="submission" date="2015-10" db="EMBL/GenBank/DDBJ databases">
        <title>Metagenome-Assembled Genomes uncover a global brackish microbiome.</title>
        <authorList>
            <person name="Hugerth L.W."/>
            <person name="Larsson J."/>
            <person name="Alneberg J."/>
            <person name="Lindh M.V."/>
            <person name="Legrand C."/>
            <person name="Pinhassi J."/>
            <person name="Andersson A.F."/>
        </authorList>
    </citation>
    <scope>NUCLEOTIDE SEQUENCE [LARGE SCALE GENOMIC DNA]</scope>
    <source>
        <strain evidence="9">BACL4 MAG-120507-bin80</strain>
    </source>
</reference>
<dbReference type="Gene3D" id="3.40.50.300">
    <property type="entry name" value="P-loop containing nucleotide triphosphate hydrolases"/>
    <property type="match status" value="1"/>
</dbReference>
<evidence type="ECO:0000256" key="4">
    <source>
        <dbReference type="ARBA" id="ARBA00022958"/>
    </source>
</evidence>
<dbReference type="InterPro" id="IPR006073">
    <property type="entry name" value="GTP-bd"/>
</dbReference>
<dbReference type="InterPro" id="IPR027266">
    <property type="entry name" value="TrmE/GcvT-like"/>
</dbReference>
<dbReference type="HAMAP" id="MF_00379">
    <property type="entry name" value="GTPase_MnmE"/>
    <property type="match status" value="1"/>
</dbReference>
<comment type="subunit">
    <text evidence="6">Homodimer. Heterotetramer of two MnmE and two MnmG subunits.</text>
</comment>
<comment type="cofactor">
    <cofactor evidence="6">
        <name>K(+)</name>
        <dbReference type="ChEBI" id="CHEBI:29103"/>
    </cofactor>
    <text evidence="6">Binds 1 potassium ion per subunit.</text>
</comment>
<comment type="function">
    <text evidence="6">Exhibits a very high intrinsic GTPase hydrolysis rate. Involved in the addition of a carboxymethylaminomethyl (cmnm) group at the wobble position (U34) of certain tRNAs, forming tRNA-cmnm(5)s(2)U34.</text>
</comment>
<name>A0A0R2SJQ5_9GAMM</name>
<comment type="caution">
    <text evidence="9">The sequence shown here is derived from an EMBL/GenBank/DDBJ whole genome shotgun (WGS) entry which is preliminary data.</text>
</comment>
<gene>
    <name evidence="6" type="primary">mnmE</name>
    <name evidence="6" type="synonym">trmE</name>
    <name evidence="9" type="ORF">ABR69_07265</name>
</gene>
<comment type="subcellular location">
    <subcellularLocation>
        <location evidence="6">Cytoplasm</location>
    </subcellularLocation>
</comment>
<dbReference type="InterPro" id="IPR027368">
    <property type="entry name" value="MnmE_dom2"/>
</dbReference>
<feature type="binding site" evidence="6">
    <location>
        <position position="252"/>
    </location>
    <ligand>
        <name>Mg(2+)</name>
        <dbReference type="ChEBI" id="CHEBI:18420"/>
    </ligand>
</feature>
<feature type="binding site" evidence="6">
    <location>
        <position position="227"/>
    </location>
    <ligand>
        <name>K(+)</name>
        <dbReference type="ChEBI" id="CHEBI:29103"/>
    </ligand>
</feature>
<keyword evidence="5 6" id="KW-0342">GTP-binding</keyword>
<accession>A0A0R2SJQ5</accession>
<evidence type="ECO:0000313" key="10">
    <source>
        <dbReference type="Proteomes" id="UP000051934"/>
    </source>
</evidence>
<evidence type="ECO:0000256" key="7">
    <source>
        <dbReference type="RuleBase" id="RU003313"/>
    </source>
</evidence>
<dbReference type="InterPro" id="IPR025867">
    <property type="entry name" value="MnmE_helical"/>
</dbReference>
<dbReference type="EC" id="3.6.-.-" evidence="6"/>
<dbReference type="NCBIfam" id="TIGR00450">
    <property type="entry name" value="mnmE_trmE_thdF"/>
    <property type="match status" value="1"/>
</dbReference>
<dbReference type="InterPro" id="IPR027417">
    <property type="entry name" value="P-loop_NTPase"/>
</dbReference>
<feature type="binding site" evidence="6">
    <location>
        <position position="251"/>
    </location>
    <ligand>
        <name>K(+)</name>
        <dbReference type="ChEBI" id="CHEBI:29103"/>
    </ligand>
</feature>
<dbReference type="InterPro" id="IPR018948">
    <property type="entry name" value="GTP-bd_TrmE_N"/>
</dbReference>
<comment type="caution">
    <text evidence="6">Lacks conserved residue(s) required for the propagation of feature annotation.</text>
</comment>
<keyword evidence="3 6" id="KW-0547">Nucleotide-binding</keyword>
<comment type="similarity">
    <text evidence="1 6 7">Belongs to the TRAFAC class TrmE-Era-EngA-EngB-Septin-like GTPase superfamily. TrmE GTPase family.</text>
</comment>
<dbReference type="GO" id="GO:0030488">
    <property type="term" value="P:tRNA methylation"/>
    <property type="evidence" value="ECO:0007669"/>
    <property type="project" value="TreeGrafter"/>
</dbReference>
<dbReference type="InterPro" id="IPR004520">
    <property type="entry name" value="GTPase_MnmE"/>
</dbReference>
<protein>
    <recommendedName>
        <fullName evidence="6">tRNA modification GTPase MnmE</fullName>
        <ecNumber evidence="6">3.6.-.-</ecNumber>
    </recommendedName>
</protein>
<evidence type="ECO:0000256" key="6">
    <source>
        <dbReference type="HAMAP-Rule" id="MF_00379"/>
    </source>
</evidence>
<dbReference type="SUPFAM" id="SSF116878">
    <property type="entry name" value="TrmE connector domain"/>
    <property type="match status" value="1"/>
</dbReference>
<evidence type="ECO:0000256" key="3">
    <source>
        <dbReference type="ARBA" id="ARBA00022741"/>
    </source>
</evidence>
<feature type="binding site" evidence="6">
    <location>
        <position position="82"/>
    </location>
    <ligand>
        <name>(6S)-5-formyl-5,6,7,8-tetrahydrofolate</name>
        <dbReference type="ChEBI" id="CHEBI:57457"/>
    </ligand>
</feature>
<dbReference type="CDD" id="cd14858">
    <property type="entry name" value="TrmE_N"/>
    <property type="match status" value="1"/>
</dbReference>
<dbReference type="GO" id="GO:0005525">
    <property type="term" value="F:GTP binding"/>
    <property type="evidence" value="ECO:0007669"/>
    <property type="project" value="UniProtKB-UniRule"/>
</dbReference>
<evidence type="ECO:0000259" key="8">
    <source>
        <dbReference type="PROSITE" id="PS51709"/>
    </source>
</evidence>
<feature type="binding site" evidence="6">
    <location>
        <begin position="352"/>
        <end position="355"/>
    </location>
    <ligand>
        <name>GTP</name>
        <dbReference type="ChEBI" id="CHEBI:37565"/>
    </ligand>
</feature>
<dbReference type="Pfam" id="PF12631">
    <property type="entry name" value="MnmE_helical"/>
    <property type="match status" value="1"/>
</dbReference>
<dbReference type="EMBL" id="LIBB01000009">
    <property type="protein sequence ID" value="KRO73328.1"/>
    <property type="molecule type" value="Genomic_DNA"/>
</dbReference>
<feature type="binding site" evidence="6">
    <location>
        <position position="485"/>
    </location>
    <ligand>
        <name>(6S)-5-formyl-5,6,7,8-tetrahydrofolate</name>
        <dbReference type="ChEBI" id="CHEBI:57457"/>
    </ligand>
</feature>
<dbReference type="InterPro" id="IPR005225">
    <property type="entry name" value="Small_GTP-bd"/>
</dbReference>
<feature type="binding site" evidence="6">
    <location>
        <begin position="227"/>
        <end position="232"/>
    </location>
    <ligand>
        <name>GTP</name>
        <dbReference type="ChEBI" id="CHEBI:37565"/>
    </ligand>
</feature>
<keyword evidence="6" id="KW-0963">Cytoplasm</keyword>